<organism evidence="2 3">
    <name type="scientific">Argiope bruennichi</name>
    <name type="common">Wasp spider</name>
    <name type="synonym">Aranea bruennichi</name>
    <dbReference type="NCBI Taxonomy" id="94029"/>
    <lineage>
        <taxon>Eukaryota</taxon>
        <taxon>Metazoa</taxon>
        <taxon>Ecdysozoa</taxon>
        <taxon>Arthropoda</taxon>
        <taxon>Chelicerata</taxon>
        <taxon>Arachnida</taxon>
        <taxon>Araneae</taxon>
        <taxon>Araneomorphae</taxon>
        <taxon>Entelegynae</taxon>
        <taxon>Araneoidea</taxon>
        <taxon>Araneidae</taxon>
        <taxon>Argiope</taxon>
    </lineage>
</organism>
<accession>A0A8T0F266</accession>
<feature type="compositionally biased region" description="Basic and acidic residues" evidence="1">
    <location>
        <begin position="73"/>
        <end position="83"/>
    </location>
</feature>
<sequence length="145" mass="16131">MTQLFVKCLFDGFAYKYGMRKFVTTVRKSPLLIRVDEPGDNAIIVNDWIQHFIEDLQLYRLEVQKSLLPQKRLSTETRQDSKRNSNVGPSTTTISESEAGPISEYDAGPSTISESDVGPSTTPEFYVGPSITPESDVGPSTTPRI</sequence>
<reference evidence="2" key="2">
    <citation type="submission" date="2020-06" db="EMBL/GenBank/DDBJ databases">
        <authorList>
            <person name="Sheffer M."/>
        </authorList>
    </citation>
    <scope>NUCLEOTIDE SEQUENCE</scope>
</reference>
<dbReference type="EMBL" id="JABXBU010000030">
    <property type="protein sequence ID" value="KAF8785246.1"/>
    <property type="molecule type" value="Genomic_DNA"/>
</dbReference>
<keyword evidence="3" id="KW-1185">Reference proteome</keyword>
<proteinExistence type="predicted"/>
<comment type="caution">
    <text evidence="2">The sequence shown here is derived from an EMBL/GenBank/DDBJ whole genome shotgun (WGS) entry which is preliminary data.</text>
</comment>
<gene>
    <name evidence="2" type="ORF">HNY73_010818</name>
</gene>
<name>A0A8T0F266_ARGBR</name>
<dbReference type="Proteomes" id="UP000807504">
    <property type="component" value="Unassembled WGS sequence"/>
</dbReference>
<feature type="region of interest" description="Disordered" evidence="1">
    <location>
        <begin position="70"/>
        <end position="145"/>
    </location>
</feature>
<evidence type="ECO:0000256" key="1">
    <source>
        <dbReference type="SAM" id="MobiDB-lite"/>
    </source>
</evidence>
<evidence type="ECO:0000313" key="2">
    <source>
        <dbReference type="EMBL" id="KAF8785246.1"/>
    </source>
</evidence>
<evidence type="ECO:0000313" key="3">
    <source>
        <dbReference type="Proteomes" id="UP000807504"/>
    </source>
</evidence>
<protein>
    <submittedName>
        <fullName evidence="2">Uncharacterized protein</fullName>
    </submittedName>
</protein>
<dbReference type="AlphaFoldDB" id="A0A8T0F266"/>
<feature type="compositionally biased region" description="Polar residues" evidence="1">
    <location>
        <begin position="110"/>
        <end position="123"/>
    </location>
</feature>
<feature type="compositionally biased region" description="Polar residues" evidence="1">
    <location>
        <begin position="84"/>
        <end position="96"/>
    </location>
</feature>
<reference evidence="2" key="1">
    <citation type="journal article" date="2020" name="bioRxiv">
        <title>Chromosome-level reference genome of the European wasp spider Argiope bruennichi: a resource for studies on range expansion and evolutionary adaptation.</title>
        <authorList>
            <person name="Sheffer M.M."/>
            <person name="Hoppe A."/>
            <person name="Krehenwinkel H."/>
            <person name="Uhl G."/>
            <person name="Kuss A.W."/>
            <person name="Jensen L."/>
            <person name="Jensen C."/>
            <person name="Gillespie R.G."/>
            <person name="Hoff K.J."/>
            <person name="Prost S."/>
        </authorList>
    </citation>
    <scope>NUCLEOTIDE SEQUENCE</scope>
</reference>